<dbReference type="PANTHER" id="PTHR34183">
    <property type="entry name" value="ENDOLYTIC PEPTIDOGLYCAN TRANSGLYCOSYLASE RLPA"/>
    <property type="match status" value="1"/>
</dbReference>
<dbReference type="PROSITE" id="PS51724">
    <property type="entry name" value="SPOR"/>
    <property type="match status" value="1"/>
</dbReference>
<accession>A0A2A4B5L1</accession>
<keyword evidence="4" id="KW-1185">Reference proteome</keyword>
<organism evidence="3 4">
    <name type="scientific">Sphingomonas spermidinifaciens</name>
    <dbReference type="NCBI Taxonomy" id="1141889"/>
    <lineage>
        <taxon>Bacteria</taxon>
        <taxon>Pseudomonadati</taxon>
        <taxon>Pseudomonadota</taxon>
        <taxon>Alphaproteobacteria</taxon>
        <taxon>Sphingomonadales</taxon>
        <taxon>Sphingomonadaceae</taxon>
        <taxon>Sphingomonas</taxon>
    </lineage>
</organism>
<evidence type="ECO:0000259" key="2">
    <source>
        <dbReference type="PROSITE" id="PS51724"/>
    </source>
</evidence>
<feature type="domain" description="SPOR" evidence="2">
    <location>
        <begin position="198"/>
        <end position="268"/>
    </location>
</feature>
<feature type="region of interest" description="Disordered" evidence="1">
    <location>
        <begin position="144"/>
        <end position="203"/>
    </location>
</feature>
<gene>
    <name evidence="3" type="ORF">COC42_00945</name>
</gene>
<evidence type="ECO:0000256" key="1">
    <source>
        <dbReference type="SAM" id="MobiDB-lite"/>
    </source>
</evidence>
<proteinExistence type="predicted"/>
<dbReference type="AlphaFoldDB" id="A0A2A4B5L1"/>
<dbReference type="Proteomes" id="UP000218366">
    <property type="component" value="Unassembled WGS sequence"/>
</dbReference>
<evidence type="ECO:0000313" key="3">
    <source>
        <dbReference type="EMBL" id="PCD03028.1"/>
    </source>
</evidence>
<dbReference type="PANTHER" id="PTHR34183:SF1">
    <property type="entry name" value="ENDOLYTIC PEPTIDOGLYCAN TRANSGLYCOSYLASE RLPA"/>
    <property type="match status" value="1"/>
</dbReference>
<feature type="compositionally biased region" description="Low complexity" evidence="1">
    <location>
        <begin position="154"/>
        <end position="172"/>
    </location>
</feature>
<dbReference type="Gene3D" id="3.30.70.1070">
    <property type="entry name" value="Sporulation related repeat"/>
    <property type="match status" value="1"/>
</dbReference>
<protein>
    <submittedName>
        <fullName evidence="3">SPOR domain-containing protein</fullName>
    </submittedName>
</protein>
<feature type="region of interest" description="Disordered" evidence="1">
    <location>
        <begin position="110"/>
        <end position="130"/>
    </location>
</feature>
<sequence length="269" mass="27122">MPSPVDLIALTLAAALPGQDAPPPAAGPSAASNEGERYDAVGYAGATEQATGAAHATLPVGSFVEVTALDSGRTVLLMIAAVAAPAAMQPIALSPDALRQLAIAPGAPVRVRTARPSPPDEAALRAGQAAPARLDAPPVLLAGLRKDLPPRGTPMAAKPAPEPIAAPKQPVAKPAPRPQQRPIDPPERQVAVQPKPQTAPASGWGVQVAALSNEANARALASRLGGRVRAAGKLYRVQLGPFADRAAAEAARAGAIRRGHAGAALVRIP</sequence>
<dbReference type="OrthoDB" id="9779128at2"/>
<dbReference type="InterPro" id="IPR036908">
    <property type="entry name" value="RlpA-like_sf"/>
</dbReference>
<dbReference type="SUPFAM" id="SSF110997">
    <property type="entry name" value="Sporulation related repeat"/>
    <property type="match status" value="1"/>
</dbReference>
<dbReference type="RefSeq" id="WP_096341427.1">
    <property type="nucleotide sequence ID" value="NZ_NWMW01000001.1"/>
</dbReference>
<evidence type="ECO:0000313" key="4">
    <source>
        <dbReference type="Proteomes" id="UP000218366"/>
    </source>
</evidence>
<dbReference type="InterPro" id="IPR007730">
    <property type="entry name" value="SPOR-like_dom"/>
</dbReference>
<name>A0A2A4B5L1_9SPHN</name>
<dbReference type="EMBL" id="NWMW01000001">
    <property type="protein sequence ID" value="PCD03028.1"/>
    <property type="molecule type" value="Genomic_DNA"/>
</dbReference>
<dbReference type="Gene3D" id="2.40.40.10">
    <property type="entry name" value="RlpA-like domain"/>
    <property type="match status" value="1"/>
</dbReference>
<reference evidence="3 4" key="1">
    <citation type="submission" date="2017-09" db="EMBL/GenBank/DDBJ databases">
        <title>Sphingomonas spermidinifaciens 9NM-10, whole genome shotgun sequence.</title>
        <authorList>
            <person name="Feng G."/>
            <person name="Zhu H."/>
        </authorList>
    </citation>
    <scope>NUCLEOTIDE SEQUENCE [LARGE SCALE GENOMIC DNA]</scope>
    <source>
        <strain evidence="3 4">9NM-10</strain>
    </source>
</reference>
<dbReference type="GO" id="GO:0042834">
    <property type="term" value="F:peptidoglycan binding"/>
    <property type="evidence" value="ECO:0007669"/>
    <property type="project" value="InterPro"/>
</dbReference>
<dbReference type="Pfam" id="PF05036">
    <property type="entry name" value="SPOR"/>
    <property type="match status" value="1"/>
</dbReference>
<dbReference type="InterPro" id="IPR036680">
    <property type="entry name" value="SPOR-like_sf"/>
</dbReference>
<comment type="caution">
    <text evidence="3">The sequence shown here is derived from an EMBL/GenBank/DDBJ whole genome shotgun (WGS) entry which is preliminary data.</text>
</comment>